<reference evidence="3" key="1">
    <citation type="submission" date="2021-09" db="EMBL/GenBank/DDBJ databases">
        <title>A high-quality genome of the endoparasitic fungus Hirsutella rhossiliensis with a comparison of Hirsutella genomes reveals transposable elements contributing to genome size variation.</title>
        <authorList>
            <person name="Lin R."/>
            <person name="Jiao Y."/>
            <person name="Sun X."/>
            <person name="Ling J."/>
            <person name="Xie B."/>
            <person name="Cheng X."/>
        </authorList>
    </citation>
    <scope>NUCLEOTIDE SEQUENCE</scope>
    <source>
        <strain evidence="3">HR02</strain>
    </source>
</reference>
<evidence type="ECO:0000313" key="4">
    <source>
        <dbReference type="Proteomes" id="UP000824596"/>
    </source>
</evidence>
<dbReference type="EMBL" id="JAIZPD010000006">
    <property type="protein sequence ID" value="KAH0962189.1"/>
    <property type="molecule type" value="Genomic_DNA"/>
</dbReference>
<organism evidence="3 4">
    <name type="scientific">Hirsutella rhossiliensis</name>
    <dbReference type="NCBI Taxonomy" id="111463"/>
    <lineage>
        <taxon>Eukaryota</taxon>
        <taxon>Fungi</taxon>
        <taxon>Dikarya</taxon>
        <taxon>Ascomycota</taxon>
        <taxon>Pezizomycotina</taxon>
        <taxon>Sordariomycetes</taxon>
        <taxon>Hypocreomycetidae</taxon>
        <taxon>Hypocreales</taxon>
        <taxon>Ophiocordycipitaceae</taxon>
        <taxon>Hirsutella</taxon>
    </lineage>
</organism>
<feature type="compositionally biased region" description="Polar residues" evidence="1">
    <location>
        <begin position="1"/>
        <end position="16"/>
    </location>
</feature>
<sequence>MPSSNDGREPTSSPPGGSNDHDAENSQNPPSNQGQQVAPAGAIPVSMLLEQPLEGAFSTRTTFFVEADWPGGSDRKAGKRTVGRMYVECLDPLLVVHGSPIILVHGDWHTGQIWTTKPDGKPGWASYFNYQGYRVYVVDLPPCGRSNLLSDGQFQQACEGSMIDASLIERDVTAPGKQDEKGWDTAGLHSQWPGTGQRGDAAFESYLSSMVPLPLKKADRQALAQSALSQLLERTGRAILIGEGSGATMAWLAADAKPDLVAGVLAVEPAGPPAGTACTYGLADIPLTYEPPLEPKSPGSATGSDETGLDLVPKTLFEGEGTCILQRCSGCEDGDKKAKAGEDRVVRQLVNLQKMPHAILTGEASSHSKYDWATAEYMRQAGVLVQKLPLERYHIGGNGHLMFLEKNSENIAGLITIWIDSCVRKGPSPAYLLPL</sequence>
<dbReference type="GeneID" id="68355420"/>
<keyword evidence="4" id="KW-1185">Reference proteome</keyword>
<accession>A0A9P8MXG4</accession>
<dbReference type="OrthoDB" id="9978720at2759"/>
<dbReference type="Pfam" id="PF12697">
    <property type="entry name" value="Abhydrolase_6"/>
    <property type="match status" value="1"/>
</dbReference>
<dbReference type="InterPro" id="IPR000073">
    <property type="entry name" value="AB_hydrolase_1"/>
</dbReference>
<dbReference type="AlphaFoldDB" id="A0A9P8MXG4"/>
<dbReference type="InterPro" id="IPR050228">
    <property type="entry name" value="Carboxylesterase_BioH"/>
</dbReference>
<protein>
    <recommendedName>
        <fullName evidence="2">AB hydrolase-1 domain-containing protein</fullName>
    </recommendedName>
</protein>
<gene>
    <name evidence="3" type="ORF">HRG_06291</name>
</gene>
<comment type="caution">
    <text evidence="3">The sequence shown here is derived from an EMBL/GenBank/DDBJ whole genome shotgun (WGS) entry which is preliminary data.</text>
</comment>
<feature type="compositionally biased region" description="Low complexity" evidence="1">
    <location>
        <begin position="25"/>
        <end position="36"/>
    </location>
</feature>
<name>A0A9P8MXG4_9HYPO</name>
<dbReference type="RefSeq" id="XP_044719702.1">
    <property type="nucleotide sequence ID" value="XM_044864762.1"/>
</dbReference>
<dbReference type="CDD" id="cd12809">
    <property type="entry name" value="Esterase_713_like-2"/>
    <property type="match status" value="1"/>
</dbReference>
<feature type="domain" description="AB hydrolase-1" evidence="2">
    <location>
        <begin position="101"/>
        <end position="409"/>
    </location>
</feature>
<proteinExistence type="predicted"/>
<dbReference type="SUPFAM" id="SSF53474">
    <property type="entry name" value="alpha/beta-Hydrolases"/>
    <property type="match status" value="1"/>
</dbReference>
<evidence type="ECO:0000256" key="1">
    <source>
        <dbReference type="SAM" id="MobiDB-lite"/>
    </source>
</evidence>
<feature type="region of interest" description="Disordered" evidence="1">
    <location>
        <begin position="1"/>
        <end position="38"/>
    </location>
</feature>
<evidence type="ECO:0000313" key="3">
    <source>
        <dbReference type="EMBL" id="KAH0962189.1"/>
    </source>
</evidence>
<dbReference type="InterPro" id="IPR029058">
    <property type="entry name" value="AB_hydrolase_fold"/>
</dbReference>
<evidence type="ECO:0000259" key="2">
    <source>
        <dbReference type="Pfam" id="PF12697"/>
    </source>
</evidence>
<dbReference type="Proteomes" id="UP000824596">
    <property type="component" value="Unassembled WGS sequence"/>
</dbReference>
<dbReference type="PANTHER" id="PTHR43194">
    <property type="entry name" value="HYDROLASE ALPHA/BETA FOLD FAMILY"/>
    <property type="match status" value="1"/>
</dbReference>
<dbReference type="PANTHER" id="PTHR43194:SF4">
    <property type="entry name" value="AB HYDROLASE-1 DOMAIN-CONTAINING PROTEIN"/>
    <property type="match status" value="1"/>
</dbReference>
<dbReference type="Gene3D" id="3.40.50.1820">
    <property type="entry name" value="alpha/beta hydrolase"/>
    <property type="match status" value="1"/>
</dbReference>